<accession>A0A6B0TZL2</accession>
<name>A0A6B0TZL2_IXORI</name>
<proteinExistence type="predicted"/>
<sequence>MTGCIPFLCTLLRAPATVMFGQSFMKPVIAVYLVSNSVGRTTIYDHLLQELFSFFEMGFFFSLLPPHT</sequence>
<reference evidence="1" key="1">
    <citation type="submission" date="2019-12" db="EMBL/GenBank/DDBJ databases">
        <title>An insight into the sialome of adult female Ixodes ricinus ticks feeding for 6 days.</title>
        <authorList>
            <person name="Perner J."/>
            <person name="Ribeiro J.M.C."/>
        </authorList>
    </citation>
    <scope>NUCLEOTIDE SEQUENCE</scope>
    <source>
        <strain evidence="1">Semi-engorged</strain>
        <tissue evidence="1">Salivary glands</tissue>
    </source>
</reference>
<evidence type="ECO:0000313" key="1">
    <source>
        <dbReference type="EMBL" id="MXU82377.1"/>
    </source>
</evidence>
<dbReference type="AlphaFoldDB" id="A0A6B0TZL2"/>
<dbReference type="EMBL" id="GIFC01000294">
    <property type="protein sequence ID" value="MXU82377.1"/>
    <property type="molecule type" value="Transcribed_RNA"/>
</dbReference>
<organism evidence="1">
    <name type="scientific">Ixodes ricinus</name>
    <name type="common">Common tick</name>
    <name type="synonym">Acarus ricinus</name>
    <dbReference type="NCBI Taxonomy" id="34613"/>
    <lineage>
        <taxon>Eukaryota</taxon>
        <taxon>Metazoa</taxon>
        <taxon>Ecdysozoa</taxon>
        <taxon>Arthropoda</taxon>
        <taxon>Chelicerata</taxon>
        <taxon>Arachnida</taxon>
        <taxon>Acari</taxon>
        <taxon>Parasitiformes</taxon>
        <taxon>Ixodida</taxon>
        <taxon>Ixodoidea</taxon>
        <taxon>Ixodidae</taxon>
        <taxon>Ixodinae</taxon>
        <taxon>Ixodes</taxon>
    </lineage>
</organism>
<protein>
    <submittedName>
        <fullName evidence="1">Putative secreted protein</fullName>
    </submittedName>
</protein>